<evidence type="ECO:0000313" key="2">
    <source>
        <dbReference type="Proteomes" id="UP001500213"/>
    </source>
</evidence>
<dbReference type="SUPFAM" id="SSF53756">
    <property type="entry name" value="UDP-Glycosyltransferase/glycogen phosphorylase"/>
    <property type="match status" value="1"/>
</dbReference>
<organism evidence="1 2">
    <name type="scientific">Gryllotalpicola kribbensis</name>
    <dbReference type="NCBI Taxonomy" id="993084"/>
    <lineage>
        <taxon>Bacteria</taxon>
        <taxon>Bacillati</taxon>
        <taxon>Actinomycetota</taxon>
        <taxon>Actinomycetes</taxon>
        <taxon>Micrococcales</taxon>
        <taxon>Microbacteriaceae</taxon>
        <taxon>Gryllotalpicola</taxon>
    </lineage>
</organism>
<protein>
    <submittedName>
        <fullName evidence="1">GDP-mannose--glycolipid 4-beta-D-mannosyltransferase</fullName>
    </submittedName>
</protein>
<dbReference type="Gene3D" id="3.40.50.2000">
    <property type="entry name" value="Glycogen Phosphorylase B"/>
    <property type="match status" value="2"/>
</dbReference>
<dbReference type="EMBL" id="BAABBX010000009">
    <property type="protein sequence ID" value="GAA4187237.1"/>
    <property type="molecule type" value="Genomic_DNA"/>
</dbReference>
<dbReference type="PANTHER" id="PTHR12526">
    <property type="entry name" value="GLYCOSYLTRANSFERASE"/>
    <property type="match status" value="1"/>
</dbReference>
<sequence length="370" mass="39710">MTGTTTTAAVGAEAGGSAASGGRALRVLTTRGGDDLSANPYVSTLAAHTDALLQVREFTWARALLGRFDVIHLHWPEALVRSPSRWKHAGKLALFRLLIALDRLRRRAHVSTIHNLSPHESGSPAEDAVLRAWLASCAVRIYLTHAGLAEAGDERGVVIPHGDYAEYVRRHRPAGPAAPAAAPTGRLLLFGMLRRYKGIERLIEAFGEIGDDRGLRLLVAGKAIDADYERLLGELAAARPGVEVRADHFLGHDELIGLIEDCEVVVLPYERMYNSGAALMALTVGRPVAATDSPSMAELRAEFGAEWIQPLPAQLTPEALTAAVDALRSSPRAALPDWSARNWPAIAAAHRDAYQRAVSAVRAARGAPVD</sequence>
<name>A0ABP8AP91_9MICO</name>
<reference evidence="2" key="1">
    <citation type="journal article" date="2019" name="Int. J. Syst. Evol. Microbiol.">
        <title>The Global Catalogue of Microorganisms (GCM) 10K type strain sequencing project: providing services to taxonomists for standard genome sequencing and annotation.</title>
        <authorList>
            <consortium name="The Broad Institute Genomics Platform"/>
            <consortium name="The Broad Institute Genome Sequencing Center for Infectious Disease"/>
            <person name="Wu L."/>
            <person name="Ma J."/>
        </authorList>
    </citation>
    <scope>NUCLEOTIDE SEQUENCE [LARGE SCALE GENOMIC DNA]</scope>
    <source>
        <strain evidence="2">JCM 17593</strain>
    </source>
</reference>
<dbReference type="Proteomes" id="UP001500213">
    <property type="component" value="Unassembled WGS sequence"/>
</dbReference>
<proteinExistence type="predicted"/>
<evidence type="ECO:0000313" key="1">
    <source>
        <dbReference type="EMBL" id="GAA4187237.1"/>
    </source>
</evidence>
<gene>
    <name evidence="1" type="ORF">GCM10022288_11940</name>
</gene>
<dbReference type="Pfam" id="PF13692">
    <property type="entry name" value="Glyco_trans_1_4"/>
    <property type="match status" value="1"/>
</dbReference>
<keyword evidence="2" id="KW-1185">Reference proteome</keyword>
<comment type="caution">
    <text evidence="1">The sequence shown here is derived from an EMBL/GenBank/DDBJ whole genome shotgun (WGS) entry which is preliminary data.</text>
</comment>
<dbReference type="RefSeq" id="WP_344774847.1">
    <property type="nucleotide sequence ID" value="NZ_BAABBX010000009.1"/>
</dbReference>
<accession>A0ABP8AP91</accession>